<evidence type="ECO:0000313" key="9">
    <source>
        <dbReference type="Proteomes" id="UP001201549"/>
    </source>
</evidence>
<dbReference type="EMBL" id="JAKOGG010000005">
    <property type="protein sequence ID" value="MCS4556836.1"/>
    <property type="molecule type" value="Genomic_DNA"/>
</dbReference>
<dbReference type="Pfam" id="PF13241">
    <property type="entry name" value="NAD_binding_7"/>
    <property type="match status" value="1"/>
</dbReference>
<dbReference type="InterPro" id="IPR037115">
    <property type="entry name" value="Sirohaem_synt_dimer_dom_sf"/>
</dbReference>
<keyword evidence="4" id="KW-0520">NAD</keyword>
<dbReference type="Pfam" id="PF10414">
    <property type="entry name" value="CysG_dimeriser"/>
    <property type="match status" value="1"/>
</dbReference>
<name>A0ABT2FLG5_9GAMM</name>
<dbReference type="Gene3D" id="1.10.8.210">
    <property type="entry name" value="Sirohaem synthase, dimerisation domain"/>
    <property type="match status" value="1"/>
</dbReference>
<dbReference type="PANTHER" id="PTHR35330">
    <property type="entry name" value="SIROHEME BIOSYNTHESIS PROTEIN MET8"/>
    <property type="match status" value="1"/>
</dbReference>
<organism evidence="8 9">
    <name type="scientific">Shewanella electrica</name>
    <dbReference type="NCBI Taxonomy" id="515560"/>
    <lineage>
        <taxon>Bacteria</taxon>
        <taxon>Pseudomonadati</taxon>
        <taxon>Pseudomonadota</taxon>
        <taxon>Gammaproteobacteria</taxon>
        <taxon>Alteromonadales</taxon>
        <taxon>Shewanellaceae</taxon>
        <taxon>Shewanella</taxon>
    </lineage>
</organism>
<dbReference type="PANTHER" id="PTHR35330:SF1">
    <property type="entry name" value="SIROHEME BIOSYNTHESIS PROTEIN MET8"/>
    <property type="match status" value="1"/>
</dbReference>
<keyword evidence="9" id="KW-1185">Reference proteome</keyword>
<evidence type="ECO:0000256" key="4">
    <source>
        <dbReference type="ARBA" id="ARBA00023027"/>
    </source>
</evidence>
<dbReference type="InterPro" id="IPR028161">
    <property type="entry name" value="Met8-like"/>
</dbReference>
<dbReference type="RefSeq" id="WP_238896225.1">
    <property type="nucleotide sequence ID" value="NZ_JAKOGG010000005.1"/>
</dbReference>
<dbReference type="InterPro" id="IPR019478">
    <property type="entry name" value="Sirohaem_synthase_dimer_dom"/>
</dbReference>
<evidence type="ECO:0000256" key="6">
    <source>
        <dbReference type="ARBA" id="ARBA00047561"/>
    </source>
</evidence>
<comment type="pathway">
    <text evidence="1">Porphyrin-containing compound metabolism; siroheme biosynthesis; sirohydrochlorin from precorrin-2: step 1/1.</text>
</comment>
<dbReference type="InterPro" id="IPR006367">
    <property type="entry name" value="Sirohaem_synthase_N"/>
</dbReference>
<dbReference type="SUPFAM" id="SSF51735">
    <property type="entry name" value="NAD(P)-binding Rossmann-fold domains"/>
    <property type="match status" value="1"/>
</dbReference>
<evidence type="ECO:0000256" key="5">
    <source>
        <dbReference type="ARBA" id="ARBA00023244"/>
    </source>
</evidence>
<evidence type="ECO:0000256" key="3">
    <source>
        <dbReference type="ARBA" id="ARBA00023002"/>
    </source>
</evidence>
<feature type="domain" description="Sirohaem synthase dimerisation" evidence="7">
    <location>
        <begin position="150"/>
        <end position="184"/>
    </location>
</feature>
<proteinExistence type="predicted"/>
<reference evidence="9" key="1">
    <citation type="submission" date="2023-07" db="EMBL/GenBank/DDBJ databases">
        <title>Shewanella mangrovi sp. nov., an acetaldehyde- degrading bacterium isolated from mangrove sediment.</title>
        <authorList>
            <person name="Liu Y."/>
        </authorList>
    </citation>
    <scope>NUCLEOTIDE SEQUENCE [LARGE SCALE GENOMIC DNA]</scope>
    <source>
        <strain evidence="9">C32</strain>
    </source>
</reference>
<comment type="catalytic activity">
    <reaction evidence="6">
        <text>precorrin-2 + NAD(+) = sirohydrochlorin + NADH + 2 H(+)</text>
        <dbReference type="Rhea" id="RHEA:15613"/>
        <dbReference type="ChEBI" id="CHEBI:15378"/>
        <dbReference type="ChEBI" id="CHEBI:57540"/>
        <dbReference type="ChEBI" id="CHEBI:57945"/>
        <dbReference type="ChEBI" id="CHEBI:58351"/>
        <dbReference type="ChEBI" id="CHEBI:58827"/>
        <dbReference type="EC" id="1.3.1.76"/>
    </reaction>
</comment>
<accession>A0ABT2FLG5</accession>
<evidence type="ECO:0000256" key="2">
    <source>
        <dbReference type="ARBA" id="ARBA00012400"/>
    </source>
</evidence>
<dbReference type="Gene3D" id="3.40.50.720">
    <property type="entry name" value="NAD(P)-binding Rossmann-like Domain"/>
    <property type="match status" value="1"/>
</dbReference>
<gene>
    <name evidence="8" type="ORF">L9G74_10310</name>
</gene>
<evidence type="ECO:0000256" key="1">
    <source>
        <dbReference type="ARBA" id="ARBA00005010"/>
    </source>
</evidence>
<dbReference type="SUPFAM" id="SSF75615">
    <property type="entry name" value="Siroheme synthase middle domains-like"/>
    <property type="match status" value="1"/>
</dbReference>
<dbReference type="Proteomes" id="UP001201549">
    <property type="component" value="Unassembled WGS sequence"/>
</dbReference>
<evidence type="ECO:0000259" key="7">
    <source>
        <dbReference type="Pfam" id="PF10414"/>
    </source>
</evidence>
<comment type="caution">
    <text evidence="8">The sequence shown here is derived from an EMBL/GenBank/DDBJ whole genome shotgun (WGS) entry which is preliminary data.</text>
</comment>
<dbReference type="EC" id="1.3.1.76" evidence="2"/>
<dbReference type="NCBIfam" id="TIGR01470">
    <property type="entry name" value="cysG_Nterm"/>
    <property type="match status" value="1"/>
</dbReference>
<keyword evidence="3" id="KW-0560">Oxidoreductase</keyword>
<keyword evidence="5" id="KW-0627">Porphyrin biosynthesis</keyword>
<dbReference type="Gene3D" id="3.30.160.110">
    <property type="entry name" value="Siroheme synthase, domain 2"/>
    <property type="match status" value="1"/>
</dbReference>
<evidence type="ECO:0000313" key="8">
    <source>
        <dbReference type="EMBL" id="MCS4556836.1"/>
    </source>
</evidence>
<sequence>MQYFPIYLDTRTVKVLIIGAGEVACRKLDLLSRTQATIEVIAPDVTYEVQRYADEGRIALAQRAVETDDLQQRDLIYIATANHTLNLSLAAKAKELGVWVNVVDTPAACDFITPSIVDRDRLVIAISTAGAAPIFARDLRGKLEAMLPNSLAPLFDFIAEKREEVQQRLPSGAERRRFWERFFSINGERFDSNTPQRYQQSFTEASSQGELLLIAETTAAQLLPLAALPLLQRIDRVVAVADISPELQELLRRDAERAAPMADSELVSAWQAGQRVLLVVDDVELGRLKAAFPFAKHLRPGAI</sequence>
<protein>
    <recommendedName>
        <fullName evidence="2">precorrin-2 dehydrogenase</fullName>
        <ecNumber evidence="2">1.3.1.76</ecNumber>
    </recommendedName>
</protein>
<dbReference type="InterPro" id="IPR036291">
    <property type="entry name" value="NAD(P)-bd_dom_sf"/>
</dbReference>